<proteinExistence type="predicted"/>
<comment type="caution">
    <text evidence="2">The sequence shown here is derived from an EMBL/GenBank/DDBJ whole genome shotgun (WGS) entry which is preliminary data.</text>
</comment>
<dbReference type="AlphaFoldDB" id="A0A2G8KJW3"/>
<evidence type="ECO:0000313" key="3">
    <source>
        <dbReference type="Proteomes" id="UP000230750"/>
    </source>
</evidence>
<feature type="region of interest" description="Disordered" evidence="1">
    <location>
        <begin position="198"/>
        <end position="218"/>
    </location>
</feature>
<dbReference type="Proteomes" id="UP000230750">
    <property type="component" value="Unassembled WGS sequence"/>
</dbReference>
<organism evidence="2 3">
    <name type="scientific">Stichopus japonicus</name>
    <name type="common">Sea cucumber</name>
    <dbReference type="NCBI Taxonomy" id="307972"/>
    <lineage>
        <taxon>Eukaryota</taxon>
        <taxon>Metazoa</taxon>
        <taxon>Echinodermata</taxon>
        <taxon>Eleutherozoa</taxon>
        <taxon>Echinozoa</taxon>
        <taxon>Holothuroidea</taxon>
        <taxon>Aspidochirotacea</taxon>
        <taxon>Aspidochirotida</taxon>
        <taxon>Stichopodidae</taxon>
        <taxon>Apostichopus</taxon>
    </lineage>
</organism>
<name>A0A2G8KJW3_STIJA</name>
<dbReference type="EMBL" id="MRZV01000530">
    <property type="protein sequence ID" value="PIK48293.1"/>
    <property type="molecule type" value="Genomic_DNA"/>
</dbReference>
<protein>
    <submittedName>
        <fullName evidence="2">Uncharacterized protein</fullName>
    </submittedName>
</protein>
<gene>
    <name evidence="2" type="ORF">BSL78_14832</name>
</gene>
<sequence>MILQDRTDLIFDYQTSENGHPVTHPAESGAVNYGRRDGGLVVTQRAVHRRRATVYMPRRVREVNYRRSQNGLPVTHPAESGAVNYGRRDGGLVVTQPAVHRRSATVYMPRMVTEVNYRRSQNGLPVTHPAESGAVNSGRRDGGLVVTQPAVHRRRATVYMPRMVREVYYRRSQNGLPVTHPAEYSTSIRPALILFNDDTNGNHRRSENGLPVTHPVDK</sequence>
<reference evidence="2 3" key="1">
    <citation type="journal article" date="2017" name="PLoS Biol.">
        <title>The sea cucumber genome provides insights into morphological evolution and visceral regeneration.</title>
        <authorList>
            <person name="Zhang X."/>
            <person name="Sun L."/>
            <person name="Yuan J."/>
            <person name="Sun Y."/>
            <person name="Gao Y."/>
            <person name="Zhang L."/>
            <person name="Li S."/>
            <person name="Dai H."/>
            <person name="Hamel J.F."/>
            <person name="Liu C."/>
            <person name="Yu Y."/>
            <person name="Liu S."/>
            <person name="Lin W."/>
            <person name="Guo K."/>
            <person name="Jin S."/>
            <person name="Xu P."/>
            <person name="Storey K.B."/>
            <person name="Huan P."/>
            <person name="Zhang T."/>
            <person name="Zhou Y."/>
            <person name="Zhang J."/>
            <person name="Lin C."/>
            <person name="Li X."/>
            <person name="Xing L."/>
            <person name="Huo D."/>
            <person name="Sun M."/>
            <person name="Wang L."/>
            <person name="Mercier A."/>
            <person name="Li F."/>
            <person name="Yang H."/>
            <person name="Xiang J."/>
        </authorList>
    </citation>
    <scope>NUCLEOTIDE SEQUENCE [LARGE SCALE GENOMIC DNA]</scope>
    <source>
        <strain evidence="2">Shaxun</strain>
        <tissue evidence="2">Muscle</tissue>
    </source>
</reference>
<accession>A0A2G8KJW3</accession>
<feature type="region of interest" description="Disordered" evidence="1">
    <location>
        <begin position="122"/>
        <end position="142"/>
    </location>
</feature>
<evidence type="ECO:0000313" key="2">
    <source>
        <dbReference type="EMBL" id="PIK48293.1"/>
    </source>
</evidence>
<keyword evidence="3" id="KW-1185">Reference proteome</keyword>
<evidence type="ECO:0000256" key="1">
    <source>
        <dbReference type="SAM" id="MobiDB-lite"/>
    </source>
</evidence>